<dbReference type="HOGENOM" id="CLU_1408292_0_0_1"/>
<dbReference type="PANTHER" id="PTHR14386">
    <property type="entry name" value="PROTEIN FAM204A"/>
    <property type="match status" value="1"/>
</dbReference>
<proteinExistence type="predicted"/>
<evidence type="ECO:0000256" key="1">
    <source>
        <dbReference type="SAM" id="MobiDB-lite"/>
    </source>
</evidence>
<reference evidence="3" key="1">
    <citation type="submission" date="2003-08" db="EMBL/GenBank/DDBJ databases">
        <authorList>
            <person name="Birren B."/>
            <person name="Nusbaum C."/>
            <person name="Abebe A."/>
            <person name="Abouelleil A."/>
            <person name="Adekoya E."/>
            <person name="Ait-zahra M."/>
            <person name="Allen N."/>
            <person name="Allen T."/>
            <person name="An P."/>
            <person name="Anderson M."/>
            <person name="Anderson S."/>
            <person name="Arachchi H."/>
            <person name="Armbruster J."/>
            <person name="Bachantsang P."/>
            <person name="Baldwin J."/>
            <person name="Barry A."/>
            <person name="Bayul T."/>
            <person name="Blitshsteyn B."/>
            <person name="Bloom T."/>
            <person name="Blye J."/>
            <person name="Boguslavskiy L."/>
            <person name="Borowsky M."/>
            <person name="Boukhgalter B."/>
            <person name="Brunache A."/>
            <person name="Butler J."/>
            <person name="Calixte N."/>
            <person name="Calvo S."/>
            <person name="Camarata J."/>
            <person name="Campo K."/>
            <person name="Chang J."/>
            <person name="Cheshatsang Y."/>
            <person name="Citroen M."/>
            <person name="Collymore A."/>
            <person name="Considine T."/>
            <person name="Cook A."/>
            <person name="Cooke P."/>
            <person name="Corum B."/>
            <person name="Cuomo C."/>
            <person name="David R."/>
            <person name="Dawoe T."/>
            <person name="Degray S."/>
            <person name="Dodge S."/>
            <person name="Dooley K."/>
            <person name="Dorje P."/>
            <person name="Dorjee K."/>
            <person name="Dorris L."/>
            <person name="Duffey N."/>
            <person name="Dupes A."/>
            <person name="Elkins T."/>
            <person name="Engels R."/>
            <person name="Erickson J."/>
            <person name="Farina A."/>
            <person name="Faro S."/>
            <person name="Ferreira P."/>
            <person name="Fischer H."/>
            <person name="Fitzgerald M."/>
            <person name="Foley K."/>
            <person name="Gage D."/>
            <person name="Galagan J."/>
            <person name="Gearin G."/>
            <person name="Gnerre S."/>
            <person name="Gnirke A."/>
            <person name="Goyette A."/>
            <person name="Graham J."/>
            <person name="Grandbois E."/>
            <person name="Gyaltsen K."/>
            <person name="Hafez N."/>
            <person name="Hagopian D."/>
            <person name="Hagos B."/>
            <person name="Hall J."/>
            <person name="Hatcher B."/>
            <person name="Heller A."/>
            <person name="Higgins H."/>
            <person name="Honan T."/>
            <person name="Horn A."/>
            <person name="Houde N."/>
            <person name="Hughes L."/>
            <person name="Hulme W."/>
            <person name="Husby E."/>
            <person name="Iliev I."/>
            <person name="Jaffe D."/>
            <person name="Jones C."/>
            <person name="Kamal M."/>
            <person name="Kamat A."/>
            <person name="Kamvysselis M."/>
            <person name="Karlsson E."/>
            <person name="Kells C."/>
            <person name="Kieu A."/>
            <person name="Kisner P."/>
            <person name="Kodira C."/>
            <person name="Kulbokas E."/>
            <person name="Labutti K."/>
            <person name="Lama D."/>
            <person name="Landers T."/>
            <person name="Leger J."/>
            <person name="Levine S."/>
            <person name="Lewis D."/>
            <person name="Lewis T."/>
            <person name="Lindblad-toh K."/>
            <person name="Liu X."/>
            <person name="Lokyitsang T."/>
            <person name="Lokyitsang Y."/>
            <person name="Lucien O."/>
            <person name="Lui A."/>
            <person name="Ma L.J."/>
            <person name="Mabbitt R."/>
            <person name="Macdonald J."/>
            <person name="Maclean C."/>
            <person name="Major J."/>
            <person name="Manning J."/>
            <person name="Marabella R."/>
            <person name="Maru K."/>
            <person name="Matthews C."/>
            <person name="Mauceli E."/>
            <person name="Mccarthy M."/>
            <person name="Mcdonough S."/>
            <person name="Mcghee T."/>
            <person name="Meldrim J."/>
            <person name="Meneus L."/>
            <person name="Mesirov J."/>
            <person name="Mihalev A."/>
            <person name="Mihova T."/>
            <person name="Mikkelsen T."/>
            <person name="Mlenga V."/>
            <person name="Moru K."/>
            <person name="Mozes J."/>
            <person name="Mulrain L."/>
            <person name="Munson G."/>
            <person name="Naylor J."/>
            <person name="Newes C."/>
            <person name="Nguyen C."/>
            <person name="Nguyen N."/>
            <person name="Nguyen T."/>
            <person name="Nicol R."/>
            <person name="Nielsen C."/>
            <person name="Nizzari M."/>
            <person name="Norbu C."/>
            <person name="Norbu N."/>
            <person name="O'donnell P."/>
            <person name="Okoawo O."/>
            <person name="O'leary S."/>
            <person name="Omotosho B."/>
            <person name="O'neill K."/>
            <person name="Osman S."/>
            <person name="Parker S."/>
            <person name="Perrin D."/>
            <person name="Phunkhang P."/>
            <person name="Piqani B."/>
            <person name="Purcell S."/>
            <person name="Rachupka T."/>
            <person name="Ramasamy U."/>
            <person name="Rameau R."/>
            <person name="Ray V."/>
            <person name="Raymond C."/>
            <person name="Retta R."/>
            <person name="Richardson S."/>
            <person name="Rise C."/>
            <person name="Rodriguez J."/>
            <person name="Rogers J."/>
            <person name="Rogov P."/>
            <person name="Rutman M."/>
            <person name="Schupbach R."/>
            <person name="Seaman C."/>
            <person name="Settipalli S."/>
            <person name="Sharpe T."/>
            <person name="Sheridan J."/>
            <person name="Sherpa N."/>
            <person name="Shi J."/>
            <person name="Smirnov S."/>
            <person name="Smith C."/>
            <person name="Sougnez C."/>
            <person name="Spencer B."/>
            <person name="Stalker J."/>
            <person name="Stange-thomann N."/>
            <person name="Stavropoulos S."/>
            <person name="Stetson K."/>
            <person name="Stone C."/>
            <person name="Stone S."/>
            <person name="Stubbs M."/>
            <person name="Talamas J."/>
            <person name="Tchuinga P."/>
            <person name="Tenzing P."/>
            <person name="Tesfaye S."/>
            <person name="Theodore J."/>
            <person name="Thoulutsang Y."/>
            <person name="Topham K."/>
            <person name="Towey S."/>
            <person name="Tsamla T."/>
            <person name="Tsomo N."/>
            <person name="Vallee D."/>
            <person name="Vassiliev H."/>
            <person name="Venkataraman V."/>
            <person name="Vinson J."/>
            <person name="Vo A."/>
            <person name="Wade C."/>
            <person name="Wang S."/>
            <person name="Wangchuk T."/>
            <person name="Wangdi T."/>
            <person name="Whittaker C."/>
            <person name="Wilkinson J."/>
            <person name="Wu Y."/>
            <person name="Wyman D."/>
            <person name="Yadav S."/>
            <person name="Yang S."/>
            <person name="Yang X."/>
            <person name="Yeager S."/>
            <person name="Yee E."/>
            <person name="Young G."/>
            <person name="Zainoun J."/>
            <person name="Zembeck L."/>
            <person name="Zimmer A."/>
            <person name="Zody M."/>
            <person name="Lander E."/>
        </authorList>
    </citation>
    <scope>NUCLEOTIDE SEQUENCE [LARGE SCALE GENOMIC DNA]</scope>
</reference>
<dbReference type="Proteomes" id="UP000007875">
    <property type="component" value="Unassembled WGS sequence"/>
</dbReference>
<organism evidence="2 3">
    <name type="scientific">Ciona savignyi</name>
    <name type="common">Pacific transparent sea squirt</name>
    <dbReference type="NCBI Taxonomy" id="51511"/>
    <lineage>
        <taxon>Eukaryota</taxon>
        <taxon>Metazoa</taxon>
        <taxon>Chordata</taxon>
        <taxon>Tunicata</taxon>
        <taxon>Ascidiacea</taxon>
        <taxon>Phlebobranchia</taxon>
        <taxon>Cionidae</taxon>
        <taxon>Ciona</taxon>
    </lineage>
</organism>
<dbReference type="STRING" id="51511.ENSCSAVP00000005137"/>
<evidence type="ECO:0000313" key="3">
    <source>
        <dbReference type="Proteomes" id="UP000007875"/>
    </source>
</evidence>
<sequence length="193" mass="22327">MFKGLLKDELDISSDSESEDQSEEVDKKAELVKIVIKRSSLSNNEDSEDKKRKLDEPDTSSLYCKNKPDINNSCEKDRKVNRNFTENQHGGKISEFINVNDHLHLSCNNWHSEKVGLELKLEKAIKVGDINLAEEITEKLTKSDFSARVKAATEAEQFVESRKKTENQKRAKKRVKLHWGFESKKRWETKSNM</sequence>
<dbReference type="OMA" id="CEHEWND"/>
<evidence type="ECO:0000313" key="2">
    <source>
        <dbReference type="Ensembl" id="ENSCSAVP00000005137.1"/>
    </source>
</evidence>
<feature type="region of interest" description="Disordered" evidence="1">
    <location>
        <begin position="1"/>
        <end position="27"/>
    </location>
</feature>
<feature type="compositionally biased region" description="Basic and acidic residues" evidence="1">
    <location>
        <begin position="1"/>
        <end position="10"/>
    </location>
</feature>
<name>H2YII8_CIOSA</name>
<feature type="compositionally biased region" description="Acidic residues" evidence="1">
    <location>
        <begin position="11"/>
        <end position="23"/>
    </location>
</feature>
<keyword evidence="3" id="KW-1185">Reference proteome</keyword>
<reference evidence="2" key="2">
    <citation type="submission" date="2025-08" db="UniProtKB">
        <authorList>
            <consortium name="Ensembl"/>
        </authorList>
    </citation>
    <scope>IDENTIFICATION</scope>
</reference>
<accession>H2YII8</accession>
<dbReference type="InterPro" id="IPR037690">
    <property type="entry name" value="FAM204A"/>
</dbReference>
<evidence type="ECO:0008006" key="4">
    <source>
        <dbReference type="Google" id="ProtNLM"/>
    </source>
</evidence>
<dbReference type="AlphaFoldDB" id="H2YII8"/>
<reference evidence="2" key="3">
    <citation type="submission" date="2025-09" db="UniProtKB">
        <authorList>
            <consortium name="Ensembl"/>
        </authorList>
    </citation>
    <scope>IDENTIFICATION</scope>
</reference>
<dbReference type="PANTHER" id="PTHR14386:SF2">
    <property type="entry name" value="PROTEIN FAM204A"/>
    <property type="match status" value="1"/>
</dbReference>
<dbReference type="Ensembl" id="ENSCSAVT00000005208.1">
    <property type="protein sequence ID" value="ENSCSAVP00000005137.1"/>
    <property type="gene ID" value="ENSCSAVG00000003066.1"/>
</dbReference>
<protein>
    <recommendedName>
        <fullName evidence="4">Protein FAM204A</fullName>
    </recommendedName>
</protein>
<dbReference type="InParanoid" id="H2YII8"/>